<feature type="coiled-coil region" evidence="1">
    <location>
        <begin position="3"/>
        <end position="63"/>
    </location>
</feature>
<dbReference type="Gene3D" id="1.10.287.1060">
    <property type="entry name" value="ESAT-6-like"/>
    <property type="match status" value="1"/>
</dbReference>
<gene>
    <name evidence="2" type="ORF">FHX76_001133</name>
</gene>
<dbReference type="Pfam" id="PF06013">
    <property type="entry name" value="WXG100"/>
    <property type="match status" value="1"/>
</dbReference>
<evidence type="ECO:0000313" key="2">
    <source>
        <dbReference type="EMBL" id="NIH53265.1"/>
    </source>
</evidence>
<dbReference type="InterPro" id="IPR010310">
    <property type="entry name" value="T7SS_ESAT-6-like"/>
</dbReference>
<evidence type="ECO:0000256" key="1">
    <source>
        <dbReference type="SAM" id="Coils"/>
    </source>
</evidence>
<dbReference type="EMBL" id="JAAMOX010000001">
    <property type="protein sequence ID" value="NIH53265.1"/>
    <property type="molecule type" value="Genomic_DNA"/>
</dbReference>
<dbReference type="InterPro" id="IPR036689">
    <property type="entry name" value="ESAT-6-like_sf"/>
</dbReference>
<protein>
    <submittedName>
        <fullName evidence="2">WXG100 family type VII secretion target</fullName>
    </submittedName>
</protein>
<evidence type="ECO:0000313" key="3">
    <source>
        <dbReference type="Proteomes" id="UP000541033"/>
    </source>
</evidence>
<proteinExistence type="predicted"/>
<keyword evidence="1" id="KW-0175">Coiled coil</keyword>
<dbReference type="SUPFAM" id="SSF140453">
    <property type="entry name" value="EsxAB dimer-like"/>
    <property type="match status" value="1"/>
</dbReference>
<comment type="caution">
    <text evidence="2">The sequence shown here is derived from an EMBL/GenBank/DDBJ whole genome shotgun (WGS) entry which is preliminary data.</text>
</comment>
<sequence>MSLSQIESAVRAIDTEIERLRSRMLLLESSWSGEAQQSFFSRMRKCEAQLNRLQHLAADARRVAQTSVTRLNEFDNQRAVAWKL</sequence>
<reference evidence="2 3" key="1">
    <citation type="submission" date="2020-02" db="EMBL/GenBank/DDBJ databases">
        <title>Sequencing the genomes of 1000 actinobacteria strains.</title>
        <authorList>
            <person name="Klenk H.-P."/>
        </authorList>
    </citation>
    <scope>NUCLEOTIDE SEQUENCE [LARGE SCALE GENOMIC DNA]</scope>
    <source>
        <strain evidence="2 3">DSM 27960</strain>
    </source>
</reference>
<keyword evidence="3" id="KW-1185">Reference proteome</keyword>
<name>A0A7X5R078_9MICO</name>
<dbReference type="AlphaFoldDB" id="A0A7X5R078"/>
<organism evidence="2 3">
    <name type="scientific">Lysinibacter cavernae</name>
    <dbReference type="NCBI Taxonomy" id="1640652"/>
    <lineage>
        <taxon>Bacteria</taxon>
        <taxon>Bacillati</taxon>
        <taxon>Actinomycetota</taxon>
        <taxon>Actinomycetes</taxon>
        <taxon>Micrococcales</taxon>
        <taxon>Microbacteriaceae</taxon>
        <taxon>Lysinibacter</taxon>
    </lineage>
</organism>
<dbReference type="Proteomes" id="UP000541033">
    <property type="component" value="Unassembled WGS sequence"/>
</dbReference>
<accession>A0A7X5R078</accession>